<evidence type="ECO:0000256" key="1">
    <source>
        <dbReference type="SAM" id="MobiDB-lite"/>
    </source>
</evidence>
<protein>
    <submittedName>
        <fullName evidence="2">Uncharacterized protein</fullName>
    </submittedName>
</protein>
<keyword evidence="3" id="KW-1185">Reference proteome</keyword>
<proteinExistence type="predicted"/>
<organism evidence="2 3">
    <name type="scientific">Aliishimia ponticola</name>
    <dbReference type="NCBI Taxonomy" id="2499833"/>
    <lineage>
        <taxon>Bacteria</taxon>
        <taxon>Pseudomonadati</taxon>
        <taxon>Pseudomonadota</taxon>
        <taxon>Alphaproteobacteria</taxon>
        <taxon>Rhodobacterales</taxon>
        <taxon>Paracoccaceae</taxon>
        <taxon>Aliishimia</taxon>
    </lineage>
</organism>
<accession>A0A4S4N9Y0</accession>
<dbReference type="EMBL" id="SRKY01000003">
    <property type="protein sequence ID" value="THH36009.1"/>
    <property type="molecule type" value="Genomic_DNA"/>
</dbReference>
<comment type="caution">
    <text evidence="2">The sequence shown here is derived from an EMBL/GenBank/DDBJ whole genome shotgun (WGS) entry which is preliminary data.</text>
</comment>
<sequence length="70" mass="7331">MTNEWILDVLTDLKNFARANGLPSLAEQLADTADLAAVELASVEMKASTANGDELSAGRNIGEAGEGRRA</sequence>
<feature type="region of interest" description="Disordered" evidence="1">
    <location>
        <begin position="51"/>
        <end position="70"/>
    </location>
</feature>
<name>A0A4S4N9Y0_9RHOB</name>
<gene>
    <name evidence="2" type="ORF">E4Z66_13160</name>
</gene>
<dbReference type="OrthoDB" id="7659348at2"/>
<dbReference type="AlphaFoldDB" id="A0A4S4N9Y0"/>
<evidence type="ECO:0000313" key="3">
    <source>
        <dbReference type="Proteomes" id="UP000306602"/>
    </source>
</evidence>
<dbReference type="Proteomes" id="UP000306602">
    <property type="component" value="Unassembled WGS sequence"/>
</dbReference>
<evidence type="ECO:0000313" key="2">
    <source>
        <dbReference type="EMBL" id="THH36009.1"/>
    </source>
</evidence>
<reference evidence="2 3" key="1">
    <citation type="submission" date="2019-04" db="EMBL/GenBank/DDBJ databases">
        <title>Shimia ponticola sp. nov., isolated from seawater.</title>
        <authorList>
            <person name="Kim Y.-O."/>
            <person name="Yoon J.-H."/>
        </authorList>
    </citation>
    <scope>NUCLEOTIDE SEQUENCE [LARGE SCALE GENOMIC DNA]</scope>
    <source>
        <strain evidence="2 3">MYP11</strain>
    </source>
</reference>